<evidence type="ECO:0000256" key="1">
    <source>
        <dbReference type="ARBA" id="ARBA00004496"/>
    </source>
</evidence>
<evidence type="ECO:0000313" key="11">
    <source>
        <dbReference type="EMBL" id="KOS13784.1"/>
    </source>
</evidence>
<dbReference type="GO" id="GO:0000932">
    <property type="term" value="C:P-body"/>
    <property type="evidence" value="ECO:0007669"/>
    <property type="project" value="TreeGrafter"/>
</dbReference>
<dbReference type="VEuPathDB" id="FungiDB:Malapachy_1950"/>
<dbReference type="PROSITE" id="PS50082">
    <property type="entry name" value="WD_REPEATS_2"/>
    <property type="match status" value="1"/>
</dbReference>
<dbReference type="InterPro" id="IPR028889">
    <property type="entry name" value="USP"/>
</dbReference>
<dbReference type="InterPro" id="IPR050785">
    <property type="entry name" value="PAN2-PAN3_catalytic_subunit"/>
</dbReference>
<dbReference type="SMART" id="SM00479">
    <property type="entry name" value="EXOIII"/>
    <property type="match status" value="1"/>
</dbReference>
<dbReference type="RefSeq" id="XP_017991416.1">
    <property type="nucleotide sequence ID" value="XM_018136446.1"/>
</dbReference>
<dbReference type="InterPro" id="IPR036397">
    <property type="entry name" value="RNaseH_sf"/>
</dbReference>
<proteinExistence type="predicted"/>
<accession>A0A0M8MT30</accession>
<dbReference type="InterPro" id="IPR015943">
    <property type="entry name" value="WD40/YVTN_repeat-like_dom_sf"/>
</dbReference>
<dbReference type="InterPro" id="IPR048841">
    <property type="entry name" value="PAN2_N"/>
</dbReference>
<evidence type="ECO:0000259" key="10">
    <source>
        <dbReference type="PROSITE" id="PS50235"/>
    </source>
</evidence>
<dbReference type="GO" id="GO:0004535">
    <property type="term" value="F:poly(A)-specific ribonuclease activity"/>
    <property type="evidence" value="ECO:0007669"/>
    <property type="project" value="TreeGrafter"/>
</dbReference>
<dbReference type="Gene3D" id="3.90.70.10">
    <property type="entry name" value="Cysteine proteinases"/>
    <property type="match status" value="1"/>
</dbReference>
<gene>
    <name evidence="11" type="ORF">Malapachy_1950</name>
</gene>
<evidence type="ECO:0000256" key="8">
    <source>
        <dbReference type="ARBA" id="ARBA00022839"/>
    </source>
</evidence>
<dbReference type="PANTHER" id="PTHR15728">
    <property type="entry name" value="DEADENYLATION COMPLEX CATALYTIC SUBUNIT PAN2"/>
    <property type="match status" value="1"/>
</dbReference>
<dbReference type="OrthoDB" id="16516at2759"/>
<dbReference type="InterPro" id="IPR028881">
    <property type="entry name" value="PAN2_UCH_dom"/>
</dbReference>
<dbReference type="Gene3D" id="2.130.10.10">
    <property type="entry name" value="YVTN repeat-like/Quinoprotein amine dehydrogenase"/>
    <property type="match status" value="1"/>
</dbReference>
<protein>
    <submittedName>
        <fullName evidence="11">Pab-dependent poly-specific ribonuclease subunit pan2</fullName>
    </submittedName>
</protein>
<evidence type="ECO:0000256" key="7">
    <source>
        <dbReference type="ARBA" id="ARBA00022801"/>
    </source>
</evidence>
<keyword evidence="7" id="KW-0378">Hydrolase</keyword>
<dbReference type="Pfam" id="PF20770">
    <property type="entry name" value="PAN2_N"/>
    <property type="match status" value="1"/>
</dbReference>
<name>A0A0M8MT30_9BASI</name>
<dbReference type="InterPro" id="IPR012337">
    <property type="entry name" value="RNaseH-like_sf"/>
</dbReference>
<dbReference type="GO" id="GO:0046872">
    <property type="term" value="F:metal ion binding"/>
    <property type="evidence" value="ECO:0007669"/>
    <property type="project" value="UniProtKB-KW"/>
</dbReference>
<dbReference type="GO" id="GO:0006397">
    <property type="term" value="P:mRNA processing"/>
    <property type="evidence" value="ECO:0007669"/>
    <property type="project" value="UniProtKB-KW"/>
</dbReference>
<dbReference type="Pfam" id="PF00929">
    <property type="entry name" value="RNase_T"/>
    <property type="match status" value="1"/>
</dbReference>
<keyword evidence="4" id="KW-0507">mRNA processing</keyword>
<dbReference type="GO" id="GO:0000289">
    <property type="term" value="P:nuclear-transcribed mRNA poly(A) tail shortening"/>
    <property type="evidence" value="ECO:0007669"/>
    <property type="project" value="TreeGrafter"/>
</dbReference>
<dbReference type="EMBL" id="LGAV01000005">
    <property type="protein sequence ID" value="KOS13784.1"/>
    <property type="molecule type" value="Genomic_DNA"/>
</dbReference>
<evidence type="ECO:0000256" key="3">
    <source>
        <dbReference type="ARBA" id="ARBA00022574"/>
    </source>
</evidence>
<comment type="subcellular location">
    <subcellularLocation>
        <location evidence="1">Cytoplasm</location>
    </subcellularLocation>
</comment>
<feature type="domain" description="USP" evidence="10">
    <location>
        <begin position="528"/>
        <end position="869"/>
    </location>
</feature>
<evidence type="ECO:0000256" key="6">
    <source>
        <dbReference type="ARBA" id="ARBA00022723"/>
    </source>
</evidence>
<keyword evidence="8" id="KW-0269">Exonuclease</keyword>
<dbReference type="CDD" id="cd06143">
    <property type="entry name" value="PAN2_exo"/>
    <property type="match status" value="1"/>
</dbReference>
<dbReference type="STRING" id="77020.A0A0M8MT30"/>
<feature type="repeat" description="WD" evidence="9">
    <location>
        <begin position="302"/>
        <end position="336"/>
    </location>
</feature>
<dbReference type="FunFam" id="3.30.420.10:FF:000028">
    <property type="entry name" value="PAN2-PAN3 deadenylation complex catalytic subunit PAN2"/>
    <property type="match status" value="1"/>
</dbReference>
<dbReference type="Gene3D" id="3.30.420.10">
    <property type="entry name" value="Ribonuclease H-like superfamily/Ribonuclease H"/>
    <property type="match status" value="1"/>
</dbReference>
<dbReference type="InterPro" id="IPR011047">
    <property type="entry name" value="Quinoprotein_ADH-like_sf"/>
</dbReference>
<keyword evidence="3 9" id="KW-0853">WD repeat</keyword>
<evidence type="ECO:0000256" key="2">
    <source>
        <dbReference type="ARBA" id="ARBA00022490"/>
    </source>
</evidence>
<dbReference type="PROSITE" id="PS50235">
    <property type="entry name" value="USP_3"/>
    <property type="match status" value="1"/>
</dbReference>
<dbReference type="AlphaFoldDB" id="A0A0M8MT30"/>
<dbReference type="SUPFAM" id="SSF53098">
    <property type="entry name" value="Ribonuclease H-like"/>
    <property type="match status" value="1"/>
</dbReference>
<dbReference type="GeneID" id="28728321"/>
<evidence type="ECO:0000256" key="4">
    <source>
        <dbReference type="ARBA" id="ARBA00022664"/>
    </source>
</evidence>
<keyword evidence="12" id="KW-1185">Reference proteome</keyword>
<dbReference type="InterPro" id="IPR038765">
    <property type="entry name" value="Papain-like_cys_pep_sf"/>
</dbReference>
<keyword evidence="6" id="KW-0479">Metal-binding</keyword>
<dbReference type="GO" id="GO:0003676">
    <property type="term" value="F:nucleic acid binding"/>
    <property type="evidence" value="ECO:0007669"/>
    <property type="project" value="InterPro"/>
</dbReference>
<dbReference type="SUPFAM" id="SSF54001">
    <property type="entry name" value="Cysteine proteinases"/>
    <property type="match status" value="1"/>
</dbReference>
<reference evidence="11 12" key="1">
    <citation type="submission" date="2015-07" db="EMBL/GenBank/DDBJ databases">
        <title>Draft Genome Sequence of Malassezia furfur CBS1878 and Malassezia pachydermatis CBS1879.</title>
        <authorList>
            <person name="Triana S."/>
            <person name="Ohm R."/>
            <person name="Gonzalez A."/>
            <person name="DeCock H."/>
            <person name="Restrepo S."/>
            <person name="Celis A."/>
        </authorList>
    </citation>
    <scope>NUCLEOTIDE SEQUENCE [LARGE SCALE GENOMIC DNA]</scope>
    <source>
        <strain evidence="11 12">CBS 1879</strain>
    </source>
</reference>
<dbReference type="GO" id="GO:0031251">
    <property type="term" value="C:PAN complex"/>
    <property type="evidence" value="ECO:0007669"/>
    <property type="project" value="TreeGrafter"/>
</dbReference>
<comment type="caution">
    <text evidence="11">The sequence shown here is derived from an EMBL/GenBank/DDBJ whole genome shotgun (WGS) entry which is preliminary data.</text>
</comment>
<dbReference type="Pfam" id="PF13423">
    <property type="entry name" value="UCH_1"/>
    <property type="match status" value="1"/>
</dbReference>
<dbReference type="SUPFAM" id="SSF50998">
    <property type="entry name" value="Quinoprotein alcohol dehydrogenase-like"/>
    <property type="match status" value="1"/>
</dbReference>
<organism evidence="11 12">
    <name type="scientific">Malassezia pachydermatis</name>
    <dbReference type="NCBI Taxonomy" id="77020"/>
    <lineage>
        <taxon>Eukaryota</taxon>
        <taxon>Fungi</taxon>
        <taxon>Dikarya</taxon>
        <taxon>Basidiomycota</taxon>
        <taxon>Ustilaginomycotina</taxon>
        <taxon>Malasseziomycetes</taxon>
        <taxon>Malasseziales</taxon>
        <taxon>Malasseziaceae</taxon>
        <taxon>Malassezia</taxon>
    </lineage>
</organism>
<sequence>MAEWTQQAHILADNAVPGVLGGVTALHFDQFAELLWAGSASGQVTSHSNALPALPRYTSCAAHGTPARPHEVRGILSDDRSILSAGESSICASQRSGLNRWTLPMADHAPGLTLAGMCASPHTSSSDVFLGGSTMHSRHGQPGEHDKILTVHVNSGRIVRHAPSEAAITHMRRSGRYVCCGTSQGTIQLRDPRTLQVEHKLTAHHGGLLDMQAEGHLLYSIGWTLRQGRRVAEPFIKAHDLRSMNALVPIPMTAPGGPAFLAVHPKKSSILAVATPQSQFQIVDTANPGLSQFYAFQSNAFVTSMAFSSSAETLAFGESDGCVRLWSTDHGTNTPPRFNSYPTAPVPMPDYAPPPPVVEWTETQPLSSIGMPHYDKPLLSNMDYDKLWSDASPLFTVPSKVDESALEQVHTVQGVSFASLPRHWRGARNRIVGSDDVLNRFDRHGKLKPGTATRIRHGGRGTRRVNVPFRSEKDEQASTQATAEAEAEATWRANAAGMPGYYAPVTIQYSRFGVEDFDFAFYNKTAYSGLETNIGASYANSYLQALHYARPFRLFATSHIKMACEEPDCLLCEAGFLFRMLEDAKGTNCQASNLLRVLARTPQAITLGLLDDEANHASYAHMAQNLSHYFLDQATYQALRTSHALALTNEDAALCANPCAWSMHVQTTCNACGHTSTREQVSHVVDLLYPNGTPQPQHDFAALLGASMRRDTMSKMTCRHCHTPYAPHTAWRALLSTDALPAVLTVNAGVMSAEQLGHWVPQPSSQGFLAPRMALRVDRGRVAAQNVWTDADAEAFASDSALYLLRAMVVQVQGGYDAPHLCAMVRGPGDNAEEWVLFNDFLVRTIDEKEALRFDEPWKIPAVLVWERVDAAATAHMATLTRATEKLEPDWSLLTQDWNLAQHRKNAMHRHHLLTPDELPKPGTLVAIDAEFVSLALEDMEVFSDGSRSLLQPSHLALARVSVLRGEGPHEGDSFIDDHIHTTEPVVDYLTQYSGIQPGDLDPAQTAYTIVPHKLAYKKLRLLVDIGCRFIGHGLTKDFRIINIYVPPSQVIDTVLLYHSPAHPRNLSLRFLSWFLLKKDIQQGLTLTSEDSDEVQVHHGHDSIEDALAALQLYRRYEQFERDNRLEDMLEDLYEIGPRVHWRPPEKT</sequence>
<keyword evidence="2" id="KW-0963">Cytoplasm</keyword>
<evidence type="ECO:0000313" key="12">
    <source>
        <dbReference type="Proteomes" id="UP000037751"/>
    </source>
</evidence>
<evidence type="ECO:0000256" key="9">
    <source>
        <dbReference type="PROSITE-ProRule" id="PRU00221"/>
    </source>
</evidence>
<keyword evidence="5" id="KW-0540">Nuclease</keyword>
<dbReference type="PANTHER" id="PTHR15728:SF0">
    <property type="entry name" value="PAN2-PAN3 DEADENYLATION COMPLEX CATALYTIC SUBUNIT PAN2"/>
    <property type="match status" value="1"/>
</dbReference>
<dbReference type="InterPro" id="IPR001680">
    <property type="entry name" value="WD40_rpt"/>
</dbReference>
<evidence type="ECO:0000256" key="5">
    <source>
        <dbReference type="ARBA" id="ARBA00022722"/>
    </source>
</evidence>
<dbReference type="InterPro" id="IPR013520">
    <property type="entry name" value="Ribonucl_H"/>
</dbReference>
<dbReference type="Proteomes" id="UP000037751">
    <property type="component" value="Unassembled WGS sequence"/>
</dbReference>